<dbReference type="AlphaFoldDB" id="A0A8X6UW71"/>
<gene>
    <name evidence="2" type="ORF">NPIL_287031</name>
</gene>
<feature type="region of interest" description="Disordered" evidence="1">
    <location>
        <begin position="75"/>
        <end position="97"/>
    </location>
</feature>
<keyword evidence="3" id="KW-1185">Reference proteome</keyword>
<protein>
    <submittedName>
        <fullName evidence="2">Uncharacterized protein</fullName>
    </submittedName>
</protein>
<proteinExistence type="predicted"/>
<comment type="caution">
    <text evidence="2">The sequence shown here is derived from an EMBL/GenBank/DDBJ whole genome shotgun (WGS) entry which is preliminary data.</text>
</comment>
<name>A0A8X6UW71_NEPPI</name>
<reference evidence="2" key="1">
    <citation type="submission" date="2020-08" db="EMBL/GenBank/DDBJ databases">
        <title>Multicomponent nature underlies the extraordinary mechanical properties of spider dragline silk.</title>
        <authorList>
            <person name="Kono N."/>
            <person name="Nakamura H."/>
            <person name="Mori M."/>
            <person name="Yoshida Y."/>
            <person name="Ohtoshi R."/>
            <person name="Malay A.D."/>
            <person name="Moran D.A.P."/>
            <person name="Tomita M."/>
            <person name="Numata K."/>
            <person name="Arakawa K."/>
        </authorList>
    </citation>
    <scope>NUCLEOTIDE SEQUENCE</scope>
</reference>
<evidence type="ECO:0000256" key="1">
    <source>
        <dbReference type="SAM" id="MobiDB-lite"/>
    </source>
</evidence>
<sequence>MTSAGIGDQPVNKKDLTRERFESLLKKRGTKENSITLTREKLLTLIAEVKSAKTAQKKVPRDYWLLQHSEITGTINSSTPGNSRSRKVNYVSSGCKT</sequence>
<dbReference type="Proteomes" id="UP000887013">
    <property type="component" value="Unassembled WGS sequence"/>
</dbReference>
<dbReference type="EMBL" id="BMAW01038217">
    <property type="protein sequence ID" value="GFU51362.1"/>
    <property type="molecule type" value="Genomic_DNA"/>
</dbReference>
<organism evidence="2 3">
    <name type="scientific">Nephila pilipes</name>
    <name type="common">Giant wood spider</name>
    <name type="synonym">Nephila maculata</name>
    <dbReference type="NCBI Taxonomy" id="299642"/>
    <lineage>
        <taxon>Eukaryota</taxon>
        <taxon>Metazoa</taxon>
        <taxon>Ecdysozoa</taxon>
        <taxon>Arthropoda</taxon>
        <taxon>Chelicerata</taxon>
        <taxon>Arachnida</taxon>
        <taxon>Araneae</taxon>
        <taxon>Araneomorphae</taxon>
        <taxon>Entelegynae</taxon>
        <taxon>Araneoidea</taxon>
        <taxon>Nephilidae</taxon>
        <taxon>Nephila</taxon>
    </lineage>
</organism>
<accession>A0A8X6UW71</accession>
<evidence type="ECO:0000313" key="3">
    <source>
        <dbReference type="Proteomes" id="UP000887013"/>
    </source>
</evidence>
<evidence type="ECO:0000313" key="2">
    <source>
        <dbReference type="EMBL" id="GFU51362.1"/>
    </source>
</evidence>